<dbReference type="CDD" id="cd01650">
    <property type="entry name" value="RT_nLTR_like"/>
    <property type="match status" value="1"/>
</dbReference>
<dbReference type="InterPro" id="IPR000477">
    <property type="entry name" value="RT_dom"/>
</dbReference>
<feature type="domain" description="Reverse transcriptase" evidence="1">
    <location>
        <begin position="578"/>
        <end position="857"/>
    </location>
</feature>
<dbReference type="Proteomes" id="UP001172457">
    <property type="component" value="Chromosome 1"/>
</dbReference>
<dbReference type="AlphaFoldDB" id="A0AA38WST9"/>
<dbReference type="EMBL" id="JARYMX010000001">
    <property type="protein sequence ID" value="KAJ9565730.1"/>
    <property type="molecule type" value="Genomic_DNA"/>
</dbReference>
<evidence type="ECO:0000259" key="1">
    <source>
        <dbReference type="PROSITE" id="PS50878"/>
    </source>
</evidence>
<dbReference type="SUPFAM" id="SSF56672">
    <property type="entry name" value="DNA/RNA polymerases"/>
    <property type="match status" value="1"/>
</dbReference>
<name>A0AA38WST9_9ASTR</name>
<sequence>MHLDNVLRAQGKLYVMEKPVSRPESNSPERDFTQYFKYLADESDVMSILIFSTSPEFTGDLRVKSCHQVVKDMENQLGLYKHTGKLLIMQEIFSLKLRKGQSVKDHLIEVRRLFKCLSRLGYKMTQEELVYLMWFSLTKEIQDTASAYMKEPKKDVDKVHEDILASLEPVPAPADLMDTDVIDELGDLSCPECGSEDICEHSMNIDQIEIGLPDAPDWLFRAIFEISRVWSARLGQSALELVGKRSVGANKLGQKLSVRSFSSVRAINLGQTLQSAVSGQSEPGQCSVSTADRLLTPCTCDFKIVSRLSFMWVIAGDFNCMLFPHDALGGISRRNGDMDAFACCLEDIEVFDVNFTEVWKMDVQGTFMFRLTTKLKALKSPFRKLRSTNGNLTAKTVKLKEDLDIAQLAADLDPGNVLLEQDVARVREAYQSSCWVDFSAARQRAKVKWLTEGDANTRYFHRVIQERRHARYMYSVSNSDGVYVYDDEVSKAFISHFVAIIGTTDVTVNPTMDDSLFQNRLSIGDANHMIRPILDEEIRGAMFSIGNDKAPGSDGFSSKFFKAAWDVIASDVLVAIHNFFYRGRLAKELNHTLLCLLPKSHNASTVSDFRPIACCSVLYKCISKIIVERMKPYLDRLVSKAQSAFIPGRRIGDNILLAHELVTGYQSERGPPRCAFKIDLRKAYDMVSWDYLFGMLEGFRFHPVLVKWIKEMVSTPSFSVVVNGEARGFFLGKRGIRQGDPLSPYLFTLVMEGFSLILKRCIEEAASFGYHLGCQDLQITHLCFADDLFMFTKGDVQSVEVLKKALDLFALRSGLAPNLQKSDVFFGNVAPNVREMILQCLPFRAGTFPIRYLGVPLSPVPLKAADFGPLVSRIKLRIQNWKSKFLSLGGRKQLVVSVLQSLQLYWMAIFIIPSGVVHEIEKLFRDFI</sequence>
<dbReference type="PANTHER" id="PTHR33116">
    <property type="entry name" value="REVERSE TRANSCRIPTASE ZINC-BINDING DOMAIN-CONTAINING PROTEIN-RELATED-RELATED"/>
    <property type="match status" value="1"/>
</dbReference>
<protein>
    <recommendedName>
        <fullName evidence="1">Reverse transcriptase domain-containing protein</fullName>
    </recommendedName>
</protein>
<evidence type="ECO:0000313" key="2">
    <source>
        <dbReference type="EMBL" id="KAJ9565730.1"/>
    </source>
</evidence>
<dbReference type="Pfam" id="PF00078">
    <property type="entry name" value="RVT_1"/>
    <property type="match status" value="1"/>
</dbReference>
<accession>A0AA38WST9</accession>
<keyword evidence="3" id="KW-1185">Reference proteome</keyword>
<dbReference type="PROSITE" id="PS50878">
    <property type="entry name" value="RT_POL"/>
    <property type="match status" value="1"/>
</dbReference>
<dbReference type="InterPro" id="IPR043502">
    <property type="entry name" value="DNA/RNA_pol_sf"/>
</dbReference>
<evidence type="ECO:0000313" key="3">
    <source>
        <dbReference type="Proteomes" id="UP001172457"/>
    </source>
</evidence>
<dbReference type="PANTHER" id="PTHR33116:SF78">
    <property type="entry name" value="OS12G0587133 PROTEIN"/>
    <property type="match status" value="1"/>
</dbReference>
<organism evidence="2 3">
    <name type="scientific">Centaurea solstitialis</name>
    <name type="common">yellow star-thistle</name>
    <dbReference type="NCBI Taxonomy" id="347529"/>
    <lineage>
        <taxon>Eukaryota</taxon>
        <taxon>Viridiplantae</taxon>
        <taxon>Streptophyta</taxon>
        <taxon>Embryophyta</taxon>
        <taxon>Tracheophyta</taxon>
        <taxon>Spermatophyta</taxon>
        <taxon>Magnoliopsida</taxon>
        <taxon>eudicotyledons</taxon>
        <taxon>Gunneridae</taxon>
        <taxon>Pentapetalae</taxon>
        <taxon>asterids</taxon>
        <taxon>campanulids</taxon>
        <taxon>Asterales</taxon>
        <taxon>Asteraceae</taxon>
        <taxon>Carduoideae</taxon>
        <taxon>Cardueae</taxon>
        <taxon>Centaureinae</taxon>
        <taxon>Centaurea</taxon>
    </lineage>
</organism>
<reference evidence="2" key="1">
    <citation type="submission" date="2023-03" db="EMBL/GenBank/DDBJ databases">
        <title>Chromosome-scale reference genome and RAD-based genetic map of yellow starthistle (Centaurea solstitialis) reveal putative structural variation and QTLs associated with invader traits.</title>
        <authorList>
            <person name="Reatini B."/>
            <person name="Cang F.A."/>
            <person name="Jiang Q."/>
            <person name="Mckibben M.T.W."/>
            <person name="Barker M.S."/>
            <person name="Rieseberg L.H."/>
            <person name="Dlugosch K.M."/>
        </authorList>
    </citation>
    <scope>NUCLEOTIDE SEQUENCE</scope>
    <source>
        <strain evidence="2">CAN-66</strain>
        <tissue evidence="2">Leaf</tissue>
    </source>
</reference>
<proteinExistence type="predicted"/>
<gene>
    <name evidence="2" type="ORF">OSB04_001696</name>
</gene>
<comment type="caution">
    <text evidence="2">The sequence shown here is derived from an EMBL/GenBank/DDBJ whole genome shotgun (WGS) entry which is preliminary data.</text>
</comment>